<dbReference type="EC" id="2.1.1.228" evidence="5 15"/>
<evidence type="ECO:0000256" key="1">
    <source>
        <dbReference type="ARBA" id="ARBA00002634"/>
    </source>
</evidence>
<comment type="catalytic activity">
    <reaction evidence="14 15 17">
        <text>guanosine(37) in tRNA + S-adenosyl-L-methionine = N(1)-methylguanosine(37) in tRNA + S-adenosyl-L-homocysteine + H(+)</text>
        <dbReference type="Rhea" id="RHEA:36899"/>
        <dbReference type="Rhea" id="RHEA-COMP:10145"/>
        <dbReference type="Rhea" id="RHEA-COMP:10147"/>
        <dbReference type="ChEBI" id="CHEBI:15378"/>
        <dbReference type="ChEBI" id="CHEBI:57856"/>
        <dbReference type="ChEBI" id="CHEBI:59789"/>
        <dbReference type="ChEBI" id="CHEBI:73542"/>
        <dbReference type="ChEBI" id="CHEBI:74269"/>
        <dbReference type="EC" id="2.1.1.228"/>
    </reaction>
</comment>
<evidence type="ECO:0000256" key="8">
    <source>
        <dbReference type="ARBA" id="ARBA00022603"/>
    </source>
</evidence>
<reference evidence="19" key="2">
    <citation type="journal article" date="2021" name="PeerJ">
        <title>Extensive microbial diversity within the chicken gut microbiome revealed by metagenomics and culture.</title>
        <authorList>
            <person name="Gilroy R."/>
            <person name="Ravi A."/>
            <person name="Getino M."/>
            <person name="Pursley I."/>
            <person name="Horton D.L."/>
            <person name="Alikhan N.F."/>
            <person name="Baker D."/>
            <person name="Gharbi K."/>
            <person name="Hall N."/>
            <person name="Watson M."/>
            <person name="Adriaenssens E.M."/>
            <person name="Foster-Nyarko E."/>
            <person name="Jarju S."/>
            <person name="Secka A."/>
            <person name="Antonio M."/>
            <person name="Oren A."/>
            <person name="Chaudhuri R.R."/>
            <person name="La Ragione R."/>
            <person name="Hildebrand F."/>
            <person name="Pallen M.J."/>
        </authorList>
    </citation>
    <scope>NUCLEOTIDE SEQUENCE</scope>
    <source>
        <strain evidence="19">6276</strain>
    </source>
</reference>
<dbReference type="GO" id="GO:0052906">
    <property type="term" value="F:tRNA (guanine(37)-N1)-methyltransferase activity"/>
    <property type="evidence" value="ECO:0007669"/>
    <property type="project" value="UniProtKB-UniRule"/>
</dbReference>
<keyword evidence="8 15" id="KW-0489">Methyltransferase</keyword>
<evidence type="ECO:0000256" key="13">
    <source>
        <dbReference type="ARBA" id="ARBA00033392"/>
    </source>
</evidence>
<evidence type="ECO:0000256" key="17">
    <source>
        <dbReference type="RuleBase" id="RU003464"/>
    </source>
</evidence>
<comment type="caution">
    <text evidence="19">The sequence shown here is derived from an EMBL/GenBank/DDBJ whole genome shotgun (WGS) entry which is preliminary data.</text>
</comment>
<dbReference type="PANTHER" id="PTHR46417">
    <property type="entry name" value="TRNA (GUANINE-N(1)-)-METHYLTRANSFERASE"/>
    <property type="match status" value="1"/>
</dbReference>
<proteinExistence type="inferred from homology"/>
<evidence type="ECO:0000256" key="5">
    <source>
        <dbReference type="ARBA" id="ARBA00012807"/>
    </source>
</evidence>
<feature type="domain" description="tRNA methyltransferase TRMD/TRM10-type" evidence="18">
    <location>
        <begin position="1"/>
        <end position="223"/>
    </location>
</feature>
<dbReference type="Pfam" id="PF01746">
    <property type="entry name" value="tRNA_m1G_MT"/>
    <property type="match status" value="1"/>
</dbReference>
<evidence type="ECO:0000256" key="9">
    <source>
        <dbReference type="ARBA" id="ARBA00022679"/>
    </source>
</evidence>
<dbReference type="InterPro" id="IPR023148">
    <property type="entry name" value="tRNA_m1G_MeTrfase_C_sf"/>
</dbReference>
<evidence type="ECO:0000256" key="6">
    <source>
        <dbReference type="ARBA" id="ARBA00014679"/>
    </source>
</evidence>
<gene>
    <name evidence="15 19" type="primary">trmD</name>
    <name evidence="19" type="ORF">IAC10_10820</name>
</gene>
<dbReference type="Gene3D" id="1.10.1270.20">
    <property type="entry name" value="tRNA(m1g37)methyltransferase, domain 2"/>
    <property type="match status" value="1"/>
</dbReference>
<evidence type="ECO:0000256" key="7">
    <source>
        <dbReference type="ARBA" id="ARBA00022490"/>
    </source>
</evidence>
<dbReference type="PANTHER" id="PTHR46417:SF1">
    <property type="entry name" value="TRNA (GUANINE-N(1)-)-METHYLTRANSFERASE"/>
    <property type="match status" value="1"/>
</dbReference>
<dbReference type="SUPFAM" id="SSF75217">
    <property type="entry name" value="alpha/beta knot"/>
    <property type="match status" value="1"/>
</dbReference>
<evidence type="ECO:0000256" key="10">
    <source>
        <dbReference type="ARBA" id="ARBA00022691"/>
    </source>
</evidence>
<dbReference type="InterPro" id="IPR016009">
    <property type="entry name" value="tRNA_MeTrfase_TRMD/TRM10"/>
</dbReference>
<comment type="subcellular location">
    <subcellularLocation>
        <location evidence="2 15 17">Cytoplasm</location>
    </subcellularLocation>
</comment>
<dbReference type="NCBIfam" id="TIGR00088">
    <property type="entry name" value="trmD"/>
    <property type="match status" value="1"/>
</dbReference>
<comment type="similarity">
    <text evidence="3 15 17">Belongs to the RNA methyltransferase TrmD family.</text>
</comment>
<evidence type="ECO:0000256" key="16">
    <source>
        <dbReference type="PIRSR" id="PIRSR000386-1"/>
    </source>
</evidence>
<dbReference type="EMBL" id="DVIU01000212">
    <property type="protein sequence ID" value="HIS37102.1"/>
    <property type="molecule type" value="Genomic_DNA"/>
</dbReference>
<evidence type="ECO:0000256" key="15">
    <source>
        <dbReference type="HAMAP-Rule" id="MF_00605"/>
    </source>
</evidence>
<keyword evidence="7 15" id="KW-0963">Cytoplasm</keyword>
<dbReference type="GO" id="GO:0002939">
    <property type="term" value="P:tRNA N1-guanine methylation"/>
    <property type="evidence" value="ECO:0007669"/>
    <property type="project" value="TreeGrafter"/>
</dbReference>
<dbReference type="GO" id="GO:0005829">
    <property type="term" value="C:cytosol"/>
    <property type="evidence" value="ECO:0007669"/>
    <property type="project" value="TreeGrafter"/>
</dbReference>
<evidence type="ECO:0000313" key="19">
    <source>
        <dbReference type="EMBL" id="HIS37102.1"/>
    </source>
</evidence>
<feature type="binding site" evidence="15 16">
    <location>
        <position position="111"/>
    </location>
    <ligand>
        <name>S-adenosyl-L-methionine</name>
        <dbReference type="ChEBI" id="CHEBI:59789"/>
    </ligand>
</feature>
<evidence type="ECO:0000256" key="11">
    <source>
        <dbReference type="ARBA" id="ARBA00022694"/>
    </source>
</evidence>
<evidence type="ECO:0000256" key="4">
    <source>
        <dbReference type="ARBA" id="ARBA00011738"/>
    </source>
</evidence>
<protein>
    <recommendedName>
        <fullName evidence="6 15">tRNA (guanine-N(1)-)-methyltransferase</fullName>
        <ecNumber evidence="5 15">2.1.1.228</ecNumber>
    </recommendedName>
    <alternativeName>
        <fullName evidence="12 15">M1G-methyltransferase</fullName>
    </alternativeName>
    <alternativeName>
        <fullName evidence="13 15">tRNA [GM37] methyltransferase</fullName>
    </alternativeName>
</protein>
<dbReference type="AlphaFoldDB" id="A0A9D1F139"/>
<sequence length="230" mass="26132">MKFDVMTLFPEMIESYCSFSIMKRACETGIILVNTINPRDFTLDRHKKVDDTPYGGGAGMVLMAQPYIDAYESIVRADNSITLMLSPQGEPLNDKLVNELAQYEQIIMMCGHYEGFDERIRDIIKPKEISIGDFVLTGGELPALCLIDAVSRKIEGTLGKIASADEDSFSNGLLEYPHYTKPREYRGLKVPDVLLNGNHKDIAEFRLQKSLERTKQKRPDLYEHYLKEAD</sequence>
<keyword evidence="11 15" id="KW-0819">tRNA processing</keyword>
<dbReference type="CDD" id="cd18080">
    <property type="entry name" value="TrmD-like"/>
    <property type="match status" value="1"/>
</dbReference>
<dbReference type="Gene3D" id="3.40.1280.10">
    <property type="match status" value="1"/>
</dbReference>
<evidence type="ECO:0000256" key="12">
    <source>
        <dbReference type="ARBA" id="ARBA00029736"/>
    </source>
</evidence>
<evidence type="ECO:0000256" key="14">
    <source>
        <dbReference type="ARBA" id="ARBA00047783"/>
    </source>
</evidence>
<comment type="function">
    <text evidence="1 15 17">Specifically methylates guanosine-37 in various tRNAs.</text>
</comment>
<feature type="binding site" evidence="15 16">
    <location>
        <begin position="131"/>
        <end position="136"/>
    </location>
    <ligand>
        <name>S-adenosyl-L-methionine</name>
        <dbReference type="ChEBI" id="CHEBI:59789"/>
    </ligand>
</feature>
<reference evidence="19" key="1">
    <citation type="submission" date="2020-10" db="EMBL/GenBank/DDBJ databases">
        <authorList>
            <person name="Gilroy R."/>
        </authorList>
    </citation>
    <scope>NUCLEOTIDE SEQUENCE</scope>
    <source>
        <strain evidence="19">6276</strain>
    </source>
</reference>
<name>A0A9D1F139_9BACT</name>
<accession>A0A9D1F139</accession>
<evidence type="ECO:0000313" key="20">
    <source>
        <dbReference type="Proteomes" id="UP000823928"/>
    </source>
</evidence>
<evidence type="ECO:0000256" key="3">
    <source>
        <dbReference type="ARBA" id="ARBA00007630"/>
    </source>
</evidence>
<keyword evidence="10 15" id="KW-0949">S-adenosyl-L-methionine</keyword>
<dbReference type="InterPro" id="IPR029028">
    <property type="entry name" value="Alpha/beta_knot_MTases"/>
</dbReference>
<dbReference type="InterPro" id="IPR002649">
    <property type="entry name" value="tRNA_m1G_MeTrfase_TrmD"/>
</dbReference>
<dbReference type="NCBIfam" id="NF000648">
    <property type="entry name" value="PRK00026.1"/>
    <property type="match status" value="1"/>
</dbReference>
<dbReference type="Proteomes" id="UP000823928">
    <property type="component" value="Unassembled WGS sequence"/>
</dbReference>
<dbReference type="FunFam" id="1.10.1270.20:FF:000001">
    <property type="entry name" value="tRNA (guanine-N(1)-)-methyltransferase"/>
    <property type="match status" value="1"/>
</dbReference>
<keyword evidence="9 15" id="KW-0808">Transferase</keyword>
<comment type="subunit">
    <text evidence="4 15 17">Homodimer.</text>
</comment>
<dbReference type="HAMAP" id="MF_00605">
    <property type="entry name" value="TrmD"/>
    <property type="match status" value="1"/>
</dbReference>
<dbReference type="FunFam" id="3.40.1280.10:FF:000001">
    <property type="entry name" value="tRNA (guanine-N(1)-)-methyltransferase"/>
    <property type="match status" value="1"/>
</dbReference>
<dbReference type="PIRSF" id="PIRSF000386">
    <property type="entry name" value="tRNA_mtase"/>
    <property type="match status" value="1"/>
</dbReference>
<organism evidence="19 20">
    <name type="scientific">Candidatus Scatousia excrementigallinarum</name>
    <dbReference type="NCBI Taxonomy" id="2840935"/>
    <lineage>
        <taxon>Bacteria</taxon>
        <taxon>Candidatus Scatousia</taxon>
    </lineage>
</organism>
<dbReference type="InterPro" id="IPR029026">
    <property type="entry name" value="tRNA_m1G_MTases_N"/>
</dbReference>
<evidence type="ECO:0000259" key="18">
    <source>
        <dbReference type="Pfam" id="PF01746"/>
    </source>
</evidence>
<evidence type="ECO:0000256" key="2">
    <source>
        <dbReference type="ARBA" id="ARBA00004496"/>
    </source>
</evidence>